<dbReference type="InterPro" id="IPR006249">
    <property type="entry name" value="Aconitase/IRP2"/>
</dbReference>
<keyword evidence="6 9" id="KW-0411">Iron-sulfur</keyword>
<evidence type="ECO:0000259" key="11">
    <source>
        <dbReference type="Pfam" id="PF00694"/>
    </source>
</evidence>
<dbReference type="PANTHER" id="PTHR11670">
    <property type="entry name" value="ACONITASE/IRON-RESPONSIVE ELEMENT FAMILY MEMBER"/>
    <property type="match status" value="1"/>
</dbReference>
<dbReference type="NCBIfam" id="TIGR01341">
    <property type="entry name" value="aconitase_1"/>
    <property type="match status" value="1"/>
</dbReference>
<dbReference type="OMA" id="NGGIMQY"/>
<evidence type="ECO:0000256" key="7">
    <source>
        <dbReference type="ARBA" id="ARBA00023239"/>
    </source>
</evidence>
<dbReference type="PROSITE" id="PS00450">
    <property type="entry name" value="ACONITASE_1"/>
    <property type="match status" value="1"/>
</dbReference>
<name>A0A058Z8B2_FONAL</name>
<dbReference type="PROSITE" id="PS01244">
    <property type="entry name" value="ACONITASE_2"/>
    <property type="match status" value="1"/>
</dbReference>
<keyword evidence="4" id="KW-0479">Metal-binding</keyword>
<dbReference type="InterPro" id="IPR044137">
    <property type="entry name" value="AcnA_IRP_Swivel"/>
</dbReference>
<evidence type="ECO:0000256" key="5">
    <source>
        <dbReference type="ARBA" id="ARBA00023004"/>
    </source>
</evidence>
<feature type="domain" description="Aconitase A/isopropylmalate dehydratase small subunit swivel" evidence="11">
    <location>
        <begin position="703"/>
        <end position="830"/>
    </location>
</feature>
<dbReference type="InterPro" id="IPR018136">
    <property type="entry name" value="Aconitase_4Fe-4S_BS"/>
</dbReference>
<dbReference type="Pfam" id="PF00694">
    <property type="entry name" value="Aconitase_C"/>
    <property type="match status" value="1"/>
</dbReference>
<dbReference type="NCBIfam" id="NF009520">
    <property type="entry name" value="PRK12881.1"/>
    <property type="match status" value="1"/>
</dbReference>
<evidence type="ECO:0000256" key="3">
    <source>
        <dbReference type="ARBA" id="ARBA00012926"/>
    </source>
</evidence>
<dbReference type="PRINTS" id="PR00415">
    <property type="entry name" value="ACONITASE"/>
</dbReference>
<dbReference type="EC" id="4.2.1.3" evidence="3 9"/>
<keyword evidence="5 9" id="KW-0408">Iron</keyword>
<dbReference type="Pfam" id="PF00330">
    <property type="entry name" value="Aconitase"/>
    <property type="match status" value="1"/>
</dbReference>
<organism evidence="12">
    <name type="scientific">Fonticula alba</name>
    <name type="common">Slime mold</name>
    <dbReference type="NCBI Taxonomy" id="691883"/>
    <lineage>
        <taxon>Eukaryota</taxon>
        <taxon>Rotosphaerida</taxon>
        <taxon>Fonticulaceae</taxon>
        <taxon>Fonticula</taxon>
    </lineage>
</organism>
<evidence type="ECO:0000256" key="1">
    <source>
        <dbReference type="ARBA" id="ARBA00001966"/>
    </source>
</evidence>
<dbReference type="GO" id="GO:0046872">
    <property type="term" value="F:metal ion binding"/>
    <property type="evidence" value="ECO:0007669"/>
    <property type="project" value="UniProtKB-KW"/>
</dbReference>
<keyword evidence="7 9" id="KW-0456">Lyase</keyword>
<evidence type="ECO:0000256" key="2">
    <source>
        <dbReference type="ARBA" id="ARBA00007185"/>
    </source>
</evidence>
<dbReference type="GeneID" id="20528347"/>
<comment type="function">
    <text evidence="9">Catalyzes the isomerization of citrate to isocitrate via cis-aconitate.</text>
</comment>
<dbReference type="InterPro" id="IPR015931">
    <property type="entry name" value="Acnase/IPM_dHydase_lsu_aba_1/3"/>
</dbReference>
<gene>
    <name evidence="12" type="ORF">H696_03622</name>
</gene>
<dbReference type="eggNOG" id="KOG0452">
    <property type="taxonomic scope" value="Eukaryota"/>
</dbReference>
<comment type="cofactor">
    <cofactor evidence="1">
        <name>[4Fe-4S] cluster</name>
        <dbReference type="ChEBI" id="CHEBI:49883"/>
    </cofactor>
</comment>
<dbReference type="AlphaFoldDB" id="A0A058Z8B2"/>
<dbReference type="Proteomes" id="UP000030693">
    <property type="component" value="Unassembled WGS sequence"/>
</dbReference>
<dbReference type="RefSeq" id="XP_009495769.1">
    <property type="nucleotide sequence ID" value="XM_009497494.1"/>
</dbReference>
<evidence type="ECO:0000313" key="13">
    <source>
        <dbReference type="Proteomes" id="UP000030693"/>
    </source>
</evidence>
<dbReference type="STRING" id="691883.A0A058Z8B2"/>
<evidence type="ECO:0000256" key="6">
    <source>
        <dbReference type="ARBA" id="ARBA00023014"/>
    </source>
</evidence>
<dbReference type="GO" id="GO:0003994">
    <property type="term" value="F:aconitate hydratase activity"/>
    <property type="evidence" value="ECO:0007669"/>
    <property type="project" value="UniProtKB-EC"/>
</dbReference>
<dbReference type="SUPFAM" id="SSF53732">
    <property type="entry name" value="Aconitase iron-sulfur domain"/>
    <property type="match status" value="1"/>
</dbReference>
<dbReference type="EMBL" id="KB932205">
    <property type="protein sequence ID" value="KCV70163.1"/>
    <property type="molecule type" value="Genomic_DNA"/>
</dbReference>
<evidence type="ECO:0000259" key="10">
    <source>
        <dbReference type="Pfam" id="PF00330"/>
    </source>
</evidence>
<dbReference type="NCBIfam" id="NF006757">
    <property type="entry name" value="PRK09277.1"/>
    <property type="match status" value="1"/>
</dbReference>
<evidence type="ECO:0000256" key="4">
    <source>
        <dbReference type="ARBA" id="ARBA00022723"/>
    </source>
</evidence>
<dbReference type="GO" id="GO:0051539">
    <property type="term" value="F:4 iron, 4 sulfur cluster binding"/>
    <property type="evidence" value="ECO:0007669"/>
    <property type="project" value="UniProtKB-KW"/>
</dbReference>
<dbReference type="FunFam" id="3.30.499.10:FF:000005">
    <property type="entry name" value="cytoplasmic aconitate hydratase"/>
    <property type="match status" value="1"/>
</dbReference>
<dbReference type="FunFam" id="3.30.499.10:FF:000002">
    <property type="entry name" value="Aconitate hydratase"/>
    <property type="match status" value="1"/>
</dbReference>
<keyword evidence="9" id="KW-0004">4Fe-4S</keyword>
<dbReference type="Gene3D" id="3.20.19.10">
    <property type="entry name" value="Aconitase, domain 4"/>
    <property type="match status" value="1"/>
</dbReference>
<keyword evidence="13" id="KW-1185">Reference proteome</keyword>
<comment type="similarity">
    <text evidence="2 9">Belongs to the aconitase/IPM isomerase family.</text>
</comment>
<comment type="catalytic activity">
    <reaction evidence="8 9">
        <text>citrate = D-threo-isocitrate</text>
        <dbReference type="Rhea" id="RHEA:10336"/>
        <dbReference type="ChEBI" id="CHEBI:15562"/>
        <dbReference type="ChEBI" id="CHEBI:16947"/>
        <dbReference type="EC" id="4.2.1.3"/>
    </reaction>
</comment>
<dbReference type="InterPro" id="IPR001030">
    <property type="entry name" value="Acoase/IPM_deHydtase_lsu_aba"/>
</dbReference>
<dbReference type="InterPro" id="IPR036008">
    <property type="entry name" value="Aconitase_4Fe-4S_dom"/>
</dbReference>
<dbReference type="SUPFAM" id="SSF52016">
    <property type="entry name" value="LeuD/IlvD-like"/>
    <property type="match status" value="1"/>
</dbReference>
<dbReference type="OrthoDB" id="2279155at2759"/>
<evidence type="ECO:0000256" key="9">
    <source>
        <dbReference type="RuleBase" id="RU361275"/>
    </source>
</evidence>
<evidence type="ECO:0000256" key="8">
    <source>
        <dbReference type="ARBA" id="ARBA00023501"/>
    </source>
</evidence>
<dbReference type="FunFam" id="3.20.19.10:FF:000001">
    <property type="entry name" value="Aconitate hydratase"/>
    <property type="match status" value="1"/>
</dbReference>
<sequence length="905" mass="97687">MSGPQANPFQKVQQDLVVGEKAFKYFSIPALNDKRVEQLPFSIRVLLEAAIRNCDEFVVNSSDVENILDWVNTSEKDIEIPFKPSRVVLQDFTGVPAVVDFASMRDAMTRLGGDPEKINPLVPADLVIDHSVQVDFFGTGDAYQKNMDLEFERNIERFQFLKWGAEAFKNMFIVPPGSGIVHQVNLEYLARQVFHDSETGTLYPDSVVGTDSHTTMINGLGIVGWGVGGIEAEAVMLGQAISMVLPKVIGFKLTGTLSATATATDLVLTVTQMLRAKGVVGKFVEFFGPGCASLSIADRATISNMAPEYGATVGFFPADGNTISYLRQTGRDEERLAYIEAYLRAQNLFRDYATSGSAEDSVVFTDVLELDLATVAPCLSGPKRPHDRVLLSAMKQDFASCLTNKVGFKGFGIAEEKLATSVPFQYEGQSYDLTHGSVVISAITSCTNTSNPDVLVAAGMLARNAVEAGLSVKPYIKTSLSPGSGVVTKYLEHSGLQTYLDKLGFSVAGYGCMTCIGNSGPLPEAVSAAIEAGDLVAGAVLSGNRNFEGRVNPHTRANYLASPPLCVAYALAGNLNVDFETEPIGTGKDGQAVFLKDIWPSREQIQAAVKEHFLPSMFKEVYDGITTANESWNKLQPPTGRQYAWDTESTYIKCAPFFDGVKGADTEPIQPIIGARCLLNVGDSITTDHISPAGSIAKNSAAARYLMERGVAPRDFNSYGARRGHDEVMARGTFANVRLANKLAPAVGPKTTHFPSGELLDVFDAAARYGSEKVPLVILAGAEYGSGSSRDWAAKGPFLQGVRAVVAVTYERIHRSNLVGMGIIPLQFKEGDSADALGLTGKETFDIALPDDIRPGMDITVAAVADDGQRTEFQAVLRFDTEVEIVYFRNGGILQYMLRKLLTGN</sequence>
<dbReference type="GO" id="GO:0072350">
    <property type="term" value="P:tricarboxylic acid metabolic process"/>
    <property type="evidence" value="ECO:0007669"/>
    <property type="project" value="UniProtKB-ARBA"/>
</dbReference>
<dbReference type="CDD" id="cd01586">
    <property type="entry name" value="AcnA_IRP"/>
    <property type="match status" value="1"/>
</dbReference>
<feature type="domain" description="Aconitase/3-isopropylmalate dehydratase large subunit alpha/beta/alpha" evidence="10">
    <location>
        <begin position="73"/>
        <end position="573"/>
    </location>
</feature>
<reference evidence="12" key="1">
    <citation type="submission" date="2013-04" db="EMBL/GenBank/DDBJ databases">
        <title>The Genome Sequence of Fonticula alba ATCC 38817.</title>
        <authorList>
            <consortium name="The Broad Institute Genomics Platform"/>
            <person name="Russ C."/>
            <person name="Cuomo C."/>
            <person name="Burger G."/>
            <person name="Gray M.W."/>
            <person name="Holland P.W.H."/>
            <person name="King N."/>
            <person name="Lang F.B.F."/>
            <person name="Roger A.J."/>
            <person name="Ruiz-Trillo I."/>
            <person name="Brown M."/>
            <person name="Walker B."/>
            <person name="Young S."/>
            <person name="Zeng Q."/>
            <person name="Gargeya S."/>
            <person name="Fitzgerald M."/>
            <person name="Haas B."/>
            <person name="Abouelleil A."/>
            <person name="Allen A.W."/>
            <person name="Alvarado L."/>
            <person name="Arachchi H.M."/>
            <person name="Berlin A.M."/>
            <person name="Chapman S.B."/>
            <person name="Gainer-Dewar J."/>
            <person name="Goldberg J."/>
            <person name="Griggs A."/>
            <person name="Gujja S."/>
            <person name="Hansen M."/>
            <person name="Howarth C."/>
            <person name="Imamovic A."/>
            <person name="Ireland A."/>
            <person name="Larimer J."/>
            <person name="McCowan C."/>
            <person name="Murphy C."/>
            <person name="Pearson M."/>
            <person name="Poon T.W."/>
            <person name="Priest M."/>
            <person name="Roberts A."/>
            <person name="Saif S."/>
            <person name="Shea T."/>
            <person name="Sisk P."/>
            <person name="Sykes S."/>
            <person name="Wortman J."/>
            <person name="Nusbaum C."/>
            <person name="Birren B."/>
        </authorList>
    </citation>
    <scope>NUCLEOTIDE SEQUENCE [LARGE SCALE GENOMIC DNA]</scope>
    <source>
        <strain evidence="12">ATCC 38817</strain>
    </source>
</reference>
<protein>
    <recommendedName>
        <fullName evidence="3 9">Aconitate hydratase</fullName>
        <shortName evidence="9">Aconitase</shortName>
        <ecNumber evidence="3 9">4.2.1.3</ecNumber>
    </recommendedName>
</protein>
<dbReference type="InterPro" id="IPR015928">
    <property type="entry name" value="Aconitase/3IPM_dehydase_swvl"/>
</dbReference>
<dbReference type="Gene3D" id="3.30.499.10">
    <property type="entry name" value="Aconitase, domain 3"/>
    <property type="match status" value="2"/>
</dbReference>
<dbReference type="InterPro" id="IPR000573">
    <property type="entry name" value="AconitaseA/IPMdHydase_ssu_swvl"/>
</dbReference>
<dbReference type="CDD" id="cd01580">
    <property type="entry name" value="AcnA_IRP_Swivel"/>
    <property type="match status" value="1"/>
</dbReference>
<dbReference type="Gene3D" id="6.10.190.10">
    <property type="match status" value="1"/>
</dbReference>
<accession>A0A058Z8B2</accession>
<proteinExistence type="inferred from homology"/>
<evidence type="ECO:0000313" key="12">
    <source>
        <dbReference type="EMBL" id="KCV70163.1"/>
    </source>
</evidence>